<feature type="transmembrane region" description="Helical" evidence="2">
    <location>
        <begin position="453"/>
        <end position="474"/>
    </location>
</feature>
<sequence>MGDSAHSSEFGKSSERASIISENKLSKSKSYLVASTHKASSQPFRKIVSISHGKSGNGAFFGNAALFLLKVAALETVRRFSKAKCPFAWRGLQALQVLCYPPFKWIQRFAPFKGLVKGMQMISKPLLVLSIATAFSEEAESSDSTSGSAHETSACPEVPSEISSVQTTLETRPFVECPQTVASEMWLIQLQKELEKQGISLPERINEDELRRFYTAANGDFPRFLASIKKTIRWRETYRILSAEELQIWSSVVFWHGSDVKQRPCLIVRLGFACVGLPPPDRPRVAQAVISQVEHGVLHLVDPENSEITVLVDCEGLSPFKIPMQILRTCSTLLQDHFPNRLGCLFVIRLPPVLRVFAQTFIQMLKPVTRKKLKIEGETYRKVLSEYLRTPPSYLGGKCTCERCSEIGNIRHSRPRNEIPRTEMTESIYEGGTPLSLNPTYETVGLSGSCDQVVRTAIISILMFWVLLALIAGIHDPESRPFFTST</sequence>
<protein>
    <recommendedName>
        <fullName evidence="3">CRAL-TRIO domain-containing protein</fullName>
    </recommendedName>
</protein>
<dbReference type="KEGG" id="mnt:21407901"/>
<feature type="region of interest" description="Disordered" evidence="1">
    <location>
        <begin position="140"/>
        <end position="159"/>
    </location>
</feature>
<dbReference type="OrthoDB" id="1434354at2759"/>
<gene>
    <name evidence="4" type="ORF">L484_025193</name>
</gene>
<name>W9S4R3_9ROSA</name>
<evidence type="ECO:0000313" key="4">
    <source>
        <dbReference type="EMBL" id="EXC10613.1"/>
    </source>
</evidence>
<dbReference type="Proteomes" id="UP000030645">
    <property type="component" value="Unassembled WGS sequence"/>
</dbReference>
<dbReference type="Gene3D" id="3.40.525.10">
    <property type="entry name" value="CRAL-TRIO lipid binding domain"/>
    <property type="match status" value="1"/>
</dbReference>
<dbReference type="eggNOG" id="KOG1471">
    <property type="taxonomic scope" value="Eukaryota"/>
</dbReference>
<keyword evidence="5" id="KW-1185">Reference proteome</keyword>
<dbReference type="Pfam" id="PF00650">
    <property type="entry name" value="CRAL_TRIO"/>
    <property type="match status" value="1"/>
</dbReference>
<evidence type="ECO:0000259" key="3">
    <source>
        <dbReference type="PROSITE" id="PS50191"/>
    </source>
</evidence>
<dbReference type="AlphaFoldDB" id="W9S4R3"/>
<dbReference type="InterPro" id="IPR001251">
    <property type="entry name" value="CRAL-TRIO_dom"/>
</dbReference>
<evidence type="ECO:0000256" key="2">
    <source>
        <dbReference type="SAM" id="Phobius"/>
    </source>
</evidence>
<dbReference type="CDD" id="cd00170">
    <property type="entry name" value="SEC14"/>
    <property type="match status" value="1"/>
</dbReference>
<keyword evidence="2" id="KW-0472">Membrane</keyword>
<dbReference type="PANTHER" id="PTHR47041:SF2">
    <property type="entry name" value="SEC14 CYTOSOLIC FACTOR FAMILY PROTEIN _ PHOSPHOGLYCERIDE TRANSFER FAMILY PROTEIN"/>
    <property type="match status" value="1"/>
</dbReference>
<dbReference type="EMBL" id="KE345646">
    <property type="protein sequence ID" value="EXC10613.1"/>
    <property type="molecule type" value="Genomic_DNA"/>
</dbReference>
<keyword evidence="2" id="KW-0812">Transmembrane</keyword>
<reference evidence="5" key="1">
    <citation type="submission" date="2013-01" db="EMBL/GenBank/DDBJ databases">
        <title>Draft Genome Sequence of a Mulberry Tree, Morus notabilis C.K. Schneid.</title>
        <authorList>
            <person name="He N."/>
            <person name="Zhao S."/>
        </authorList>
    </citation>
    <scope>NUCLEOTIDE SEQUENCE</scope>
</reference>
<accession>W9S4R3</accession>
<dbReference type="PROSITE" id="PS50191">
    <property type="entry name" value="CRAL_TRIO"/>
    <property type="match status" value="1"/>
</dbReference>
<feature type="domain" description="CRAL-TRIO" evidence="3">
    <location>
        <begin position="241"/>
        <end position="403"/>
    </location>
</feature>
<organism evidence="4 5">
    <name type="scientific">Morus notabilis</name>
    <dbReference type="NCBI Taxonomy" id="981085"/>
    <lineage>
        <taxon>Eukaryota</taxon>
        <taxon>Viridiplantae</taxon>
        <taxon>Streptophyta</taxon>
        <taxon>Embryophyta</taxon>
        <taxon>Tracheophyta</taxon>
        <taxon>Spermatophyta</taxon>
        <taxon>Magnoliopsida</taxon>
        <taxon>eudicotyledons</taxon>
        <taxon>Gunneridae</taxon>
        <taxon>Pentapetalae</taxon>
        <taxon>rosids</taxon>
        <taxon>fabids</taxon>
        <taxon>Rosales</taxon>
        <taxon>Moraceae</taxon>
        <taxon>Moreae</taxon>
        <taxon>Morus</taxon>
    </lineage>
</organism>
<evidence type="ECO:0000256" key="1">
    <source>
        <dbReference type="SAM" id="MobiDB-lite"/>
    </source>
</evidence>
<dbReference type="STRING" id="981085.W9S4R3"/>
<dbReference type="SUPFAM" id="SSF52087">
    <property type="entry name" value="CRAL/TRIO domain"/>
    <property type="match status" value="1"/>
</dbReference>
<dbReference type="SMART" id="SM00516">
    <property type="entry name" value="SEC14"/>
    <property type="match status" value="1"/>
</dbReference>
<dbReference type="InterPro" id="IPR036865">
    <property type="entry name" value="CRAL-TRIO_dom_sf"/>
</dbReference>
<evidence type="ECO:0000313" key="5">
    <source>
        <dbReference type="Proteomes" id="UP000030645"/>
    </source>
</evidence>
<dbReference type="PANTHER" id="PTHR47041">
    <property type="entry name" value="SEC14 CYTOSOLIC FACTOR FAMILY PROTEIN / PHOSPHOGLYCERIDE TRANSFER FAMILY PROTEIN"/>
    <property type="match status" value="1"/>
</dbReference>
<feature type="compositionally biased region" description="Polar residues" evidence="1">
    <location>
        <begin position="142"/>
        <end position="151"/>
    </location>
</feature>
<proteinExistence type="predicted"/>
<keyword evidence="2" id="KW-1133">Transmembrane helix</keyword>